<dbReference type="NCBIfam" id="NF006718">
    <property type="entry name" value="PRK09256.1"/>
    <property type="match status" value="1"/>
</dbReference>
<evidence type="ECO:0000259" key="3">
    <source>
        <dbReference type="PROSITE" id="PS00745"/>
    </source>
</evidence>
<accession>A0ABV7X765</accession>
<dbReference type="InterPro" id="IPR045853">
    <property type="entry name" value="Pep_chain_release_fac_I_sf"/>
</dbReference>
<dbReference type="RefSeq" id="WP_380855254.1">
    <property type="nucleotide sequence ID" value="NZ_JBHRXV010000001.1"/>
</dbReference>
<proteinExistence type="inferred from homology"/>
<evidence type="ECO:0000313" key="5">
    <source>
        <dbReference type="Proteomes" id="UP001595615"/>
    </source>
</evidence>
<dbReference type="PANTHER" id="PTHR47814:SF1">
    <property type="entry name" value="PEPTIDYL-TRNA HYDROLASE ARFB"/>
    <property type="match status" value="1"/>
</dbReference>
<organism evidence="4 5">
    <name type="scientific">Sphingoaurantiacus capsulatus</name>
    <dbReference type="NCBI Taxonomy" id="1771310"/>
    <lineage>
        <taxon>Bacteria</taxon>
        <taxon>Pseudomonadati</taxon>
        <taxon>Pseudomonadota</taxon>
        <taxon>Alphaproteobacteria</taxon>
        <taxon>Sphingomonadales</taxon>
        <taxon>Sphingosinicellaceae</taxon>
        <taxon>Sphingoaurantiacus</taxon>
    </lineage>
</organism>
<dbReference type="PROSITE" id="PS00745">
    <property type="entry name" value="RF_PROK_I"/>
    <property type="match status" value="1"/>
</dbReference>
<comment type="caution">
    <text evidence="4">The sequence shown here is derived from an EMBL/GenBank/DDBJ whole genome shotgun (WGS) entry which is preliminary data.</text>
</comment>
<name>A0ABV7X765_9SPHN</name>
<evidence type="ECO:0000313" key="4">
    <source>
        <dbReference type="EMBL" id="MFC3711062.1"/>
    </source>
</evidence>
<dbReference type="PANTHER" id="PTHR47814">
    <property type="entry name" value="PEPTIDYL-TRNA HYDROLASE ARFB"/>
    <property type="match status" value="1"/>
</dbReference>
<evidence type="ECO:0000256" key="2">
    <source>
        <dbReference type="SAM" id="MobiDB-lite"/>
    </source>
</evidence>
<gene>
    <name evidence="4" type="primary">arfB</name>
    <name evidence="4" type="ORF">ACFOMD_00675</name>
</gene>
<dbReference type="Gene3D" id="3.30.160.20">
    <property type="match status" value="1"/>
</dbReference>
<feature type="compositionally biased region" description="Basic and acidic residues" evidence="2">
    <location>
        <begin position="114"/>
        <end position="124"/>
    </location>
</feature>
<comment type="similarity">
    <text evidence="1">Belongs to the prokaryotic/mitochondrial release factor family.</text>
</comment>
<evidence type="ECO:0000256" key="1">
    <source>
        <dbReference type="ARBA" id="ARBA00010835"/>
    </source>
</evidence>
<dbReference type="Proteomes" id="UP001595615">
    <property type="component" value="Unassembled WGS sequence"/>
</dbReference>
<dbReference type="Pfam" id="PF00472">
    <property type="entry name" value="RF-1"/>
    <property type="match status" value="1"/>
</dbReference>
<feature type="domain" description="Prokaryotic-type class I peptide chain release factors" evidence="3">
    <location>
        <begin position="21"/>
        <end position="37"/>
    </location>
</feature>
<feature type="region of interest" description="Disordered" evidence="2">
    <location>
        <begin position="99"/>
        <end position="139"/>
    </location>
</feature>
<dbReference type="InterPro" id="IPR000352">
    <property type="entry name" value="Pep_chain_release_fac_I"/>
</dbReference>
<protein>
    <submittedName>
        <fullName evidence="4">Alternative ribosome rescue aminoacyl-tRNA hydrolase ArfB</fullName>
        <ecNumber evidence="4">3.1.1.29</ecNumber>
    </submittedName>
</protein>
<dbReference type="EMBL" id="JBHRXV010000001">
    <property type="protein sequence ID" value="MFC3711062.1"/>
    <property type="molecule type" value="Genomic_DNA"/>
</dbReference>
<sequence>MIEVTPALWLDESELEFRAARASGPGGQHVNKSETAVELRFDVRRSPSLPNDVANRLMRLAGSRMTAEGVLVIFAQSHRSSLANREDATERLIELIVKATEKPKPRKKTKPTKASKERRLEGKAKRSGVKSGRGKVSFD</sequence>
<dbReference type="EC" id="3.1.1.29" evidence="4"/>
<dbReference type="SUPFAM" id="SSF75620">
    <property type="entry name" value="Release factor"/>
    <property type="match status" value="1"/>
</dbReference>
<feature type="compositionally biased region" description="Basic residues" evidence="2">
    <location>
        <begin position="104"/>
        <end position="113"/>
    </location>
</feature>
<dbReference type="GO" id="GO:0004045">
    <property type="term" value="F:peptidyl-tRNA hydrolase activity"/>
    <property type="evidence" value="ECO:0007669"/>
    <property type="project" value="UniProtKB-EC"/>
</dbReference>
<keyword evidence="4" id="KW-0378">Hydrolase</keyword>
<keyword evidence="5" id="KW-1185">Reference proteome</keyword>
<reference evidence="5" key="1">
    <citation type="journal article" date="2019" name="Int. J. Syst. Evol. Microbiol.">
        <title>The Global Catalogue of Microorganisms (GCM) 10K type strain sequencing project: providing services to taxonomists for standard genome sequencing and annotation.</title>
        <authorList>
            <consortium name="The Broad Institute Genomics Platform"/>
            <consortium name="The Broad Institute Genome Sequencing Center for Infectious Disease"/>
            <person name="Wu L."/>
            <person name="Ma J."/>
        </authorList>
    </citation>
    <scope>NUCLEOTIDE SEQUENCE [LARGE SCALE GENOMIC DNA]</scope>
    <source>
        <strain evidence="5">KCTC 42644</strain>
    </source>
</reference>